<dbReference type="SMART" id="SM00736">
    <property type="entry name" value="CADG"/>
    <property type="match status" value="1"/>
</dbReference>
<dbReference type="AlphaFoldDB" id="A0A0A6PAT8"/>
<name>A0A0A6PAT8_9GAMM</name>
<dbReference type="InterPro" id="IPR013783">
    <property type="entry name" value="Ig-like_fold"/>
</dbReference>
<dbReference type="Pfam" id="PF17963">
    <property type="entry name" value="Big_9"/>
    <property type="match status" value="1"/>
</dbReference>
<evidence type="ECO:0000259" key="2">
    <source>
        <dbReference type="PROSITE" id="PS50268"/>
    </source>
</evidence>
<evidence type="ECO:0000256" key="1">
    <source>
        <dbReference type="SAM" id="SignalP"/>
    </source>
</evidence>
<keyword evidence="4" id="KW-1185">Reference proteome</keyword>
<dbReference type="NCBIfam" id="TIGR01965">
    <property type="entry name" value="VCBS_repeat"/>
    <property type="match status" value="1"/>
</dbReference>
<dbReference type="InterPro" id="IPR015919">
    <property type="entry name" value="Cadherin-like_sf"/>
</dbReference>
<proteinExistence type="predicted"/>
<feature type="chain" id="PRO_5007387753" description="Cadherin domain-containing protein" evidence="1">
    <location>
        <begin position="27"/>
        <end position="358"/>
    </location>
</feature>
<dbReference type="FunFam" id="2.60.40.10:FF:002543">
    <property type="match status" value="1"/>
</dbReference>
<feature type="signal peptide" evidence="1">
    <location>
        <begin position="1"/>
        <end position="26"/>
    </location>
</feature>
<dbReference type="PROSITE" id="PS50268">
    <property type="entry name" value="CADHERIN_2"/>
    <property type="match status" value="1"/>
</dbReference>
<feature type="domain" description="Cadherin" evidence="2">
    <location>
        <begin position="157"/>
        <end position="255"/>
    </location>
</feature>
<dbReference type="NCBIfam" id="NF012211">
    <property type="entry name" value="tand_rpt_95"/>
    <property type="match status" value="1"/>
</dbReference>
<dbReference type="EMBL" id="JSZA02000030">
    <property type="protein sequence ID" value="KHD07437.1"/>
    <property type="molecule type" value="Genomic_DNA"/>
</dbReference>
<reference evidence="3 4" key="1">
    <citation type="journal article" date="2016" name="Front. Microbiol.">
        <title>Single-Cell (Meta-)Genomics of a Dimorphic Candidatus Thiomargarita nelsonii Reveals Genomic Plasticity.</title>
        <authorList>
            <person name="Flood B.E."/>
            <person name="Fliss P."/>
            <person name="Jones D.S."/>
            <person name="Dick G.J."/>
            <person name="Jain S."/>
            <person name="Kaster A.K."/>
            <person name="Winkel M."/>
            <person name="Mussmann M."/>
            <person name="Bailey J."/>
        </authorList>
    </citation>
    <scope>NUCLEOTIDE SEQUENCE [LARGE SCALE GENOMIC DNA]</scope>
    <source>
        <strain evidence="3">Hydrate Ridge</strain>
    </source>
</reference>
<accession>A0A0A6PAT8</accession>
<dbReference type="SUPFAM" id="SSF49313">
    <property type="entry name" value="Cadherin-like"/>
    <property type="match status" value="2"/>
</dbReference>
<protein>
    <recommendedName>
        <fullName evidence="2">Cadherin domain-containing protein</fullName>
    </recommendedName>
</protein>
<dbReference type="InterPro" id="IPR006644">
    <property type="entry name" value="Cadg"/>
</dbReference>
<dbReference type="Proteomes" id="UP000030428">
    <property type="component" value="Unassembled WGS sequence"/>
</dbReference>
<dbReference type="GO" id="GO:0016020">
    <property type="term" value="C:membrane"/>
    <property type="evidence" value="ECO:0007669"/>
    <property type="project" value="InterPro"/>
</dbReference>
<comment type="caution">
    <text evidence="3">The sequence shown here is derived from an EMBL/GenBank/DDBJ whole genome shotgun (WGS) entry which is preliminary data.</text>
</comment>
<dbReference type="GO" id="GO:0005509">
    <property type="term" value="F:calcium ion binding"/>
    <property type="evidence" value="ECO:0007669"/>
    <property type="project" value="InterPro"/>
</dbReference>
<gene>
    <name evidence="3" type="ORF">PN36_10130</name>
</gene>
<dbReference type="InterPro" id="IPR010221">
    <property type="entry name" value="VCBS_dom"/>
</dbReference>
<dbReference type="InterPro" id="IPR002126">
    <property type="entry name" value="Cadherin-like_dom"/>
</dbReference>
<dbReference type="GO" id="GO:0007156">
    <property type="term" value="P:homophilic cell adhesion via plasma membrane adhesion molecules"/>
    <property type="evidence" value="ECO:0007669"/>
    <property type="project" value="InterPro"/>
</dbReference>
<keyword evidence="1" id="KW-0732">Signal</keyword>
<dbReference type="Gene3D" id="2.60.40.10">
    <property type="entry name" value="Immunoglobulins"/>
    <property type="match status" value="1"/>
</dbReference>
<sequence length="358" mass="37384">MDIFMKFIKRLILILFLSLAMLAANAQGTLISDIVALSGNVTDVDNNAVTGLALTAVDATNGTWYYTMDGSTWMAVGSVAENEALLLAADAETRLYFQPNPNFNGTVTDAIRFRAWDQSSGTAGSKADTSTNGDTTAFSSEIGSASIIVIAVNDAPVAEALAVTIDEDMLVTETLSATDIEDDSLSYSLVSEASNGIAVISETGTLTYTPNADFNGTDSFTYQVNDGTEDSNIATVTVTVTAVNDTPLISGTPATSVDEDSAYSFIPTASDIEDDNLTFSISNQPSWANFNSDTGELSGTPTNSDVGITDNIVISVSDGSLSADLAAFSLTVDNINDAPVLDTNEINLDDLLEDAGAP</sequence>
<evidence type="ECO:0000313" key="3">
    <source>
        <dbReference type="EMBL" id="KHD07437.1"/>
    </source>
</evidence>
<organism evidence="3 4">
    <name type="scientific">Candidatus Thiomargarita nelsonii</name>
    <dbReference type="NCBI Taxonomy" id="1003181"/>
    <lineage>
        <taxon>Bacteria</taxon>
        <taxon>Pseudomonadati</taxon>
        <taxon>Pseudomonadota</taxon>
        <taxon>Gammaproteobacteria</taxon>
        <taxon>Thiotrichales</taxon>
        <taxon>Thiotrichaceae</taxon>
        <taxon>Thiomargarita</taxon>
    </lineage>
</organism>
<dbReference type="Gene3D" id="2.60.40.3440">
    <property type="match status" value="1"/>
</dbReference>
<evidence type="ECO:0000313" key="4">
    <source>
        <dbReference type="Proteomes" id="UP000030428"/>
    </source>
</evidence>
<dbReference type="Pfam" id="PF05345">
    <property type="entry name" value="He_PIG"/>
    <property type="match status" value="1"/>
</dbReference>